<gene>
    <name evidence="1" type="ORF">Mal48_14560</name>
</gene>
<evidence type="ECO:0000313" key="1">
    <source>
        <dbReference type="EMBL" id="QDT32214.1"/>
    </source>
</evidence>
<reference evidence="1 2" key="1">
    <citation type="submission" date="2019-02" db="EMBL/GenBank/DDBJ databases">
        <title>Deep-cultivation of Planctomycetes and their phenomic and genomic characterization uncovers novel biology.</title>
        <authorList>
            <person name="Wiegand S."/>
            <person name="Jogler M."/>
            <person name="Boedeker C."/>
            <person name="Pinto D."/>
            <person name="Vollmers J."/>
            <person name="Rivas-Marin E."/>
            <person name="Kohn T."/>
            <person name="Peeters S.H."/>
            <person name="Heuer A."/>
            <person name="Rast P."/>
            <person name="Oberbeckmann S."/>
            <person name="Bunk B."/>
            <person name="Jeske O."/>
            <person name="Meyerdierks A."/>
            <person name="Storesund J.E."/>
            <person name="Kallscheuer N."/>
            <person name="Luecker S."/>
            <person name="Lage O.M."/>
            <person name="Pohl T."/>
            <person name="Merkel B.J."/>
            <person name="Hornburger P."/>
            <person name="Mueller R.-W."/>
            <person name="Bruemmer F."/>
            <person name="Labrenz M."/>
            <person name="Spormann A.M."/>
            <person name="Op den Camp H."/>
            <person name="Overmann J."/>
            <person name="Amann R."/>
            <person name="Jetten M.S.M."/>
            <person name="Mascher T."/>
            <person name="Medema M.H."/>
            <person name="Devos D.P."/>
            <person name="Kaster A.-K."/>
            <person name="Ovreas L."/>
            <person name="Rohde M."/>
            <person name="Galperin M.Y."/>
            <person name="Jogler C."/>
        </authorList>
    </citation>
    <scope>NUCLEOTIDE SEQUENCE [LARGE SCALE GENOMIC DNA]</scope>
    <source>
        <strain evidence="1 2">Mal48</strain>
    </source>
</reference>
<dbReference type="Proteomes" id="UP000315724">
    <property type="component" value="Chromosome"/>
</dbReference>
<proteinExistence type="predicted"/>
<dbReference type="EMBL" id="CP036267">
    <property type="protein sequence ID" value="QDT32214.1"/>
    <property type="molecule type" value="Genomic_DNA"/>
</dbReference>
<keyword evidence="2" id="KW-1185">Reference proteome</keyword>
<dbReference type="AlphaFoldDB" id="A0A517QKT7"/>
<organism evidence="1 2">
    <name type="scientific">Thalassoglobus polymorphus</name>
    <dbReference type="NCBI Taxonomy" id="2527994"/>
    <lineage>
        <taxon>Bacteria</taxon>
        <taxon>Pseudomonadati</taxon>
        <taxon>Planctomycetota</taxon>
        <taxon>Planctomycetia</taxon>
        <taxon>Planctomycetales</taxon>
        <taxon>Planctomycetaceae</taxon>
        <taxon>Thalassoglobus</taxon>
    </lineage>
</organism>
<name>A0A517QKT7_9PLAN</name>
<accession>A0A517QKT7</accession>
<protein>
    <submittedName>
        <fullName evidence="1">Uncharacterized protein</fullName>
    </submittedName>
</protein>
<dbReference type="KEGG" id="tpol:Mal48_14560"/>
<sequence length="148" mass="16123">MDVLVNCQVFNRGIARALYLGVDQAFSREIARAFSQEIVQAPYLEIAPAAVATDPVQGLILGQDCPVDRDLMDAQQLFRDLVVEREIALVLVIAQAIAPGVEIDRILGIGPETALEMVTVRTSETDQMLETDPATDQIVRASTTVKIT</sequence>
<evidence type="ECO:0000313" key="2">
    <source>
        <dbReference type="Proteomes" id="UP000315724"/>
    </source>
</evidence>